<reference evidence="2 3" key="1">
    <citation type="submission" date="2010-08" db="EMBL/GenBank/DDBJ databases">
        <authorList>
            <consortium name="US DOE Joint Genome Institute (JGI-PGF)"/>
            <person name="Lucas S."/>
            <person name="Copeland A."/>
            <person name="Lapidus A."/>
            <person name="Cheng J.-F."/>
            <person name="Bruce D."/>
            <person name="Goodwin L."/>
            <person name="Pitluck S."/>
            <person name="Land M.L."/>
            <person name="Hauser L."/>
            <person name="Chang Y.-J."/>
            <person name="Anderson I.J."/>
            <person name="Johnson E."/>
            <person name="Mulhopadhyay B."/>
            <person name="Kyrpides N."/>
            <person name="Woyke T.J."/>
        </authorList>
    </citation>
    <scope>NUCLEOTIDE SEQUENCE [LARGE SCALE GENOMIC DNA]</scope>
    <source>
        <strain evidence="2 3">6</strain>
    </source>
</reference>
<feature type="transmembrane region" description="Helical" evidence="1">
    <location>
        <begin position="232"/>
        <end position="264"/>
    </location>
</feature>
<dbReference type="eggNOG" id="COG1668">
    <property type="taxonomic scope" value="Bacteria"/>
</dbReference>
<keyword evidence="1" id="KW-0472">Membrane</keyword>
<dbReference type="OrthoDB" id="1692816at2"/>
<evidence type="ECO:0000313" key="2">
    <source>
        <dbReference type="EMBL" id="EIM56315.1"/>
    </source>
</evidence>
<name>I5AR92_EUBC6</name>
<feature type="transmembrane region" description="Helical" evidence="1">
    <location>
        <begin position="284"/>
        <end position="305"/>
    </location>
</feature>
<dbReference type="EMBL" id="CM001487">
    <property type="protein sequence ID" value="EIM56315.1"/>
    <property type="molecule type" value="Genomic_DNA"/>
</dbReference>
<sequence>MLKYEFKIMFSKHMNRILLAVLLLLAFVFSFLAIWSVNYVDANGNTHNGFGSTRQLNECKAKYEGTLTSEVIKDVIAKDRKVTRKYENAVPDRVYAKGAQEYGDIKDLCVSILCYDKDFDEAELDRLDMNGAERIYDIRDRNIGREIKEYGNTHAKARFLKKQFSKIATPFEYSPADSWKKMGLYATTYALSVLMIISFFAAGIFSQEFDLQADAIFFSTKLGRSKGTKTKIVAGLIMATVIYWSAMLLLSLISFGVMGVSGAHSPIQMEYSYCMYSYTFVQRYLVILLSGYVGSILAAVVAMLVSARFHSAVLALCFPFVLFIVSPFIGRVLPFHDFFNVTPDQLLNVYNCIRLPLLYQFGGVVVMQIPLIIVVYTMITMIIIPFIHKVFNRWQAS</sequence>
<dbReference type="AlphaFoldDB" id="I5AR92"/>
<dbReference type="STRING" id="633697.EubceDRAFT1_0464"/>
<gene>
    <name evidence="2" type="ORF">EubceDRAFT1_0464</name>
</gene>
<proteinExistence type="predicted"/>
<protein>
    <recommendedName>
        <fullName evidence="4">ABC-type transport system involved in multi-copper enzyme maturation, permease component</fullName>
    </recommendedName>
</protein>
<feature type="transmembrane region" description="Helical" evidence="1">
    <location>
        <begin position="365"/>
        <end position="387"/>
    </location>
</feature>
<accession>I5AR92</accession>
<evidence type="ECO:0000313" key="3">
    <source>
        <dbReference type="Proteomes" id="UP000005753"/>
    </source>
</evidence>
<keyword evidence="3" id="KW-1185">Reference proteome</keyword>
<evidence type="ECO:0008006" key="4">
    <source>
        <dbReference type="Google" id="ProtNLM"/>
    </source>
</evidence>
<organism evidence="2 3">
    <name type="scientific">Eubacterium cellulosolvens (strain ATCC 43171 / JCM 9499 / 6)</name>
    <name type="common">Cillobacterium cellulosolvens</name>
    <dbReference type="NCBI Taxonomy" id="633697"/>
    <lineage>
        <taxon>Bacteria</taxon>
        <taxon>Bacillati</taxon>
        <taxon>Bacillota</taxon>
        <taxon>Clostridia</taxon>
        <taxon>Eubacteriales</taxon>
        <taxon>Eubacteriaceae</taxon>
        <taxon>Eubacterium</taxon>
    </lineage>
</organism>
<reference evidence="2 3" key="2">
    <citation type="submission" date="2012-02" db="EMBL/GenBank/DDBJ databases">
        <title>Improved High-Quality Draft sequence of Eubacterium cellulosolvens 6.</title>
        <authorList>
            <consortium name="US DOE Joint Genome Institute"/>
            <person name="Lucas S."/>
            <person name="Han J."/>
            <person name="Lapidus A."/>
            <person name="Cheng J.-F."/>
            <person name="Goodwin L."/>
            <person name="Pitluck S."/>
            <person name="Peters L."/>
            <person name="Mikhailova N."/>
            <person name="Gu W."/>
            <person name="Detter J.C."/>
            <person name="Han C."/>
            <person name="Tapia R."/>
            <person name="Land M."/>
            <person name="Hauser L."/>
            <person name="Kyrpides N."/>
            <person name="Ivanova N."/>
            <person name="Pagani I."/>
            <person name="Johnson E."/>
            <person name="Mukhopadhyay B."/>
            <person name="Anderson I."/>
            <person name="Woyke T."/>
        </authorList>
    </citation>
    <scope>NUCLEOTIDE SEQUENCE [LARGE SCALE GENOMIC DNA]</scope>
    <source>
        <strain evidence="2 3">6</strain>
    </source>
</reference>
<dbReference type="Proteomes" id="UP000005753">
    <property type="component" value="Chromosome"/>
</dbReference>
<dbReference type="HOGENOM" id="CLU_052940_2_0_9"/>
<keyword evidence="1" id="KW-0812">Transmembrane</keyword>
<evidence type="ECO:0000256" key="1">
    <source>
        <dbReference type="SAM" id="Phobius"/>
    </source>
</evidence>
<keyword evidence="1" id="KW-1133">Transmembrane helix</keyword>
<feature type="transmembrane region" description="Helical" evidence="1">
    <location>
        <begin position="182"/>
        <end position="205"/>
    </location>
</feature>
<feature type="transmembrane region" description="Helical" evidence="1">
    <location>
        <begin position="312"/>
        <end position="333"/>
    </location>
</feature>